<feature type="transmembrane region" description="Helical" evidence="8">
    <location>
        <begin position="228"/>
        <end position="248"/>
    </location>
</feature>
<dbReference type="InterPro" id="IPR051050">
    <property type="entry name" value="Lipid_II_flippase_MurJ/MviN"/>
</dbReference>
<feature type="transmembrane region" description="Helical" evidence="8">
    <location>
        <begin position="307"/>
        <end position="327"/>
    </location>
</feature>
<keyword evidence="5 8" id="KW-0573">Peptidoglycan synthesis</keyword>
<dbReference type="STRING" id="690567.504"/>
<dbReference type="CDD" id="cd13123">
    <property type="entry name" value="MATE_MurJ_like"/>
    <property type="match status" value="1"/>
</dbReference>
<comment type="function">
    <text evidence="8 9">Involved in peptidoglycan biosynthesis. Transports lipid-linked peptidoglycan precursors from the inner to the outer leaflet of the cytoplasmic membrane.</text>
</comment>
<evidence type="ECO:0000256" key="3">
    <source>
        <dbReference type="ARBA" id="ARBA00022692"/>
    </source>
</evidence>
<evidence type="ECO:0000256" key="6">
    <source>
        <dbReference type="ARBA" id="ARBA00022989"/>
    </source>
</evidence>
<keyword evidence="10" id="KW-0282">Flagellum</keyword>
<feature type="transmembrane region" description="Helical" evidence="8">
    <location>
        <begin position="126"/>
        <end position="150"/>
    </location>
</feature>
<dbReference type="GO" id="GO:0015648">
    <property type="term" value="F:lipid-linked peptidoglycan transporter activity"/>
    <property type="evidence" value="ECO:0007669"/>
    <property type="project" value="UniProtKB-UniRule"/>
</dbReference>
<dbReference type="AlphaFoldDB" id="A0A0E4C7R7"/>
<feature type="transmembrane region" description="Helical" evidence="8">
    <location>
        <begin position="380"/>
        <end position="399"/>
    </location>
</feature>
<feature type="transmembrane region" description="Helical" evidence="8">
    <location>
        <begin position="466"/>
        <end position="490"/>
    </location>
</feature>
<dbReference type="EMBL" id="CGIH01000005">
    <property type="protein sequence ID" value="CFX11496.1"/>
    <property type="molecule type" value="Genomic_DNA"/>
</dbReference>
<dbReference type="PANTHER" id="PTHR47019:SF1">
    <property type="entry name" value="LIPID II FLIPPASE MURJ"/>
    <property type="match status" value="1"/>
</dbReference>
<protein>
    <recommendedName>
        <fullName evidence="8">Probable lipid II flippase MurJ</fullName>
    </recommendedName>
</protein>
<dbReference type="PRINTS" id="PR01806">
    <property type="entry name" value="VIRFACTRMVIN"/>
</dbReference>
<evidence type="ECO:0000256" key="8">
    <source>
        <dbReference type="HAMAP-Rule" id="MF_02078"/>
    </source>
</evidence>
<sequence length="503" mass="56056">MDRESAKTGKTFIGVSVVIFFSKALGFVRDIVMAFVFGTTLLTDLFQAIFSLPSLLFSSIGNALSFVNIPDLTFYLKHKTREERNRYLANLYAQVSLGAALISFLGIVFAPALARLIVPGMADQAFSLAVLLTRIMIPTLLFVTLTYITAGVLQVHGYFLMSAAISIPFNLLIIAALFLKGQDIIFLGYVTTIGWLLQFLIQLPILVKEKYQFPLSIDWKNEHTVNMFKQLLPILLGNSLLQLCLVIDRTFGTHLEEGTTAALGFGSTLFMTITGIFIIALSTVIFPRISAYCLEGDFRQLRSILRYGFKILVFILLPYLLLVVAYSQDIVSLLYERGAFNAASTQLTATAFLGYSFAVVGYACQELFNRVYYALKKFHTPMYASLFCLLLHLLLNLLWFRQLGIVGLAVSTSIALLVYALIMGFMVYRVIGAFLGADFWQFLLHLLLPVGGMVLCIVLGRHLLPAGIWTSFLLPLLVSGTVYLLLAWWIGLADEIKLKEEPV</sequence>
<feature type="transmembrane region" description="Helical" evidence="8">
    <location>
        <begin position="157"/>
        <end position="178"/>
    </location>
</feature>
<reference evidence="10 11" key="1">
    <citation type="submission" date="2015-03" db="EMBL/GenBank/DDBJ databases">
        <authorList>
            <person name="Murphy D."/>
        </authorList>
    </citation>
    <scope>NUCLEOTIDE SEQUENCE [LARGE SCALE GENOMIC DNA]</scope>
    <source>
        <strain evidence="10 11">OL-4</strain>
    </source>
</reference>
<dbReference type="PIRSF" id="PIRSF002869">
    <property type="entry name" value="MviN"/>
    <property type="match status" value="1"/>
</dbReference>
<evidence type="ECO:0000256" key="5">
    <source>
        <dbReference type="ARBA" id="ARBA00022984"/>
    </source>
</evidence>
<keyword evidence="8 9" id="KW-0961">Cell wall biogenesis/degradation</keyword>
<keyword evidence="11" id="KW-1185">Reference proteome</keyword>
<keyword evidence="10" id="KW-0969">Cilium</keyword>
<keyword evidence="6 8" id="KW-1133">Transmembrane helix</keyword>
<dbReference type="PANTHER" id="PTHR47019">
    <property type="entry name" value="LIPID II FLIPPASE MURJ"/>
    <property type="match status" value="1"/>
</dbReference>
<dbReference type="GO" id="GO:0005886">
    <property type="term" value="C:plasma membrane"/>
    <property type="evidence" value="ECO:0007669"/>
    <property type="project" value="UniProtKB-SubCell"/>
</dbReference>
<comment type="subcellular location">
    <subcellularLocation>
        <location evidence="1 8">Cell membrane</location>
        <topology evidence="1 8">Multi-pass membrane protein</topology>
    </subcellularLocation>
</comment>
<keyword evidence="10" id="KW-0966">Cell projection</keyword>
<evidence type="ECO:0000313" key="11">
    <source>
        <dbReference type="Proteomes" id="UP000045545"/>
    </source>
</evidence>
<feature type="transmembrane region" description="Helical" evidence="8">
    <location>
        <begin position="260"/>
        <end position="286"/>
    </location>
</feature>
<evidence type="ECO:0000256" key="1">
    <source>
        <dbReference type="ARBA" id="ARBA00004651"/>
    </source>
</evidence>
<dbReference type="OrthoDB" id="9804143at2"/>
<dbReference type="GO" id="GO:0008360">
    <property type="term" value="P:regulation of cell shape"/>
    <property type="evidence" value="ECO:0007669"/>
    <property type="project" value="UniProtKB-UniRule"/>
</dbReference>
<feature type="transmembrane region" description="Helical" evidence="8">
    <location>
        <begin position="439"/>
        <end position="460"/>
    </location>
</feature>
<comment type="similarity">
    <text evidence="8 9">Belongs to the MurJ/MviN family.</text>
</comment>
<proteinExistence type="inferred from homology"/>
<dbReference type="InterPro" id="IPR004268">
    <property type="entry name" value="MurJ"/>
</dbReference>
<gene>
    <name evidence="8" type="primary">murJ</name>
    <name evidence="10" type="ORF">504</name>
</gene>
<keyword evidence="8 9" id="KW-0813">Transport</keyword>
<evidence type="ECO:0000256" key="7">
    <source>
        <dbReference type="ARBA" id="ARBA00023136"/>
    </source>
</evidence>
<evidence type="ECO:0000256" key="9">
    <source>
        <dbReference type="PIRNR" id="PIRNR002869"/>
    </source>
</evidence>
<evidence type="ECO:0000313" key="10">
    <source>
        <dbReference type="EMBL" id="CFX11496.1"/>
    </source>
</evidence>
<name>A0A0E4C7R7_9FIRM</name>
<dbReference type="UniPathway" id="UPA00219"/>
<accession>A0A0E4C7R7</accession>
<keyword evidence="4 8" id="KW-0133">Cell shape</keyword>
<evidence type="ECO:0000256" key="2">
    <source>
        <dbReference type="ARBA" id="ARBA00022475"/>
    </source>
</evidence>
<feature type="transmembrane region" description="Helical" evidence="8">
    <location>
        <begin position="184"/>
        <end position="207"/>
    </location>
</feature>
<keyword evidence="7 8" id="KW-0472">Membrane</keyword>
<dbReference type="GO" id="GO:0034204">
    <property type="term" value="P:lipid translocation"/>
    <property type="evidence" value="ECO:0007669"/>
    <property type="project" value="TreeGrafter"/>
</dbReference>
<dbReference type="HAMAP" id="MF_02078">
    <property type="entry name" value="MurJ_MviN"/>
    <property type="match status" value="1"/>
</dbReference>
<dbReference type="RefSeq" id="WP_046495415.1">
    <property type="nucleotide sequence ID" value="NZ_CGIH01000005.1"/>
</dbReference>
<evidence type="ECO:0000256" key="4">
    <source>
        <dbReference type="ARBA" id="ARBA00022960"/>
    </source>
</evidence>
<feature type="transmembrane region" description="Helical" evidence="8">
    <location>
        <begin position="49"/>
        <end position="70"/>
    </location>
</feature>
<feature type="transmembrane region" description="Helical" evidence="8">
    <location>
        <begin position="405"/>
        <end position="427"/>
    </location>
</feature>
<feature type="transmembrane region" description="Helical" evidence="8">
    <location>
        <begin position="91"/>
        <end position="114"/>
    </location>
</feature>
<keyword evidence="3 8" id="KW-0812">Transmembrane</keyword>
<dbReference type="GO" id="GO:0009252">
    <property type="term" value="P:peptidoglycan biosynthetic process"/>
    <property type="evidence" value="ECO:0007669"/>
    <property type="project" value="UniProtKB-UniRule"/>
</dbReference>
<feature type="transmembrane region" description="Helical" evidence="8">
    <location>
        <begin position="12"/>
        <end position="37"/>
    </location>
</feature>
<organism evidence="10 11">
    <name type="scientific">Syntrophomonas zehnderi OL-4</name>
    <dbReference type="NCBI Taxonomy" id="690567"/>
    <lineage>
        <taxon>Bacteria</taxon>
        <taxon>Bacillati</taxon>
        <taxon>Bacillota</taxon>
        <taxon>Clostridia</taxon>
        <taxon>Eubacteriales</taxon>
        <taxon>Syntrophomonadaceae</taxon>
        <taxon>Syntrophomonas</taxon>
    </lineage>
</organism>
<dbReference type="GO" id="GO:0071555">
    <property type="term" value="P:cell wall organization"/>
    <property type="evidence" value="ECO:0007669"/>
    <property type="project" value="UniProtKB-UniRule"/>
</dbReference>
<dbReference type="NCBIfam" id="TIGR01695">
    <property type="entry name" value="murJ_mviN"/>
    <property type="match status" value="1"/>
</dbReference>
<keyword evidence="2 8" id="KW-1003">Cell membrane</keyword>
<dbReference type="Pfam" id="PF03023">
    <property type="entry name" value="MurJ"/>
    <property type="match status" value="1"/>
</dbReference>
<dbReference type="Proteomes" id="UP000045545">
    <property type="component" value="Unassembled WGS sequence"/>
</dbReference>
<comment type="pathway">
    <text evidence="8">Cell wall biogenesis; peptidoglycan biosynthesis.</text>
</comment>